<feature type="transmembrane region" description="Helical" evidence="1">
    <location>
        <begin position="55"/>
        <end position="77"/>
    </location>
</feature>
<organism evidence="2 3">
    <name type="scientific">Isoptericola halotolerans</name>
    <dbReference type="NCBI Taxonomy" id="300560"/>
    <lineage>
        <taxon>Bacteria</taxon>
        <taxon>Bacillati</taxon>
        <taxon>Actinomycetota</taxon>
        <taxon>Actinomycetes</taxon>
        <taxon>Micrococcales</taxon>
        <taxon>Promicromonosporaceae</taxon>
        <taxon>Isoptericola</taxon>
    </lineage>
</organism>
<keyword evidence="1" id="KW-1133">Transmembrane helix</keyword>
<feature type="transmembrane region" description="Helical" evidence="1">
    <location>
        <begin position="84"/>
        <end position="103"/>
    </location>
</feature>
<comment type="caution">
    <text evidence="2">The sequence shown here is derived from an EMBL/GenBank/DDBJ whole genome shotgun (WGS) entry which is preliminary data.</text>
</comment>
<accession>A0ABX5EGA2</accession>
<evidence type="ECO:0000313" key="3">
    <source>
        <dbReference type="Proteomes" id="UP000239895"/>
    </source>
</evidence>
<name>A0ABX5EGA2_9MICO</name>
<keyword evidence="3" id="KW-1185">Reference proteome</keyword>
<sequence>MGAGRRDRIWTWLRVGAILAVACVTGALATVFAWVWTDELVDGNDLAYDDLAGTWWQGASAGALPTAFGLSLCAVLLIYSGLAWWWPMLLVLASGAVGAALGATERFPYGLPARTWVVCGALLLGALVGLLLNAQTVHSAGRDDRRMEIARVRGRR</sequence>
<feature type="transmembrane region" description="Helical" evidence="1">
    <location>
        <begin position="115"/>
        <end position="137"/>
    </location>
</feature>
<gene>
    <name evidence="2" type="ORF">BCL65_104244</name>
</gene>
<evidence type="ECO:0000313" key="2">
    <source>
        <dbReference type="EMBL" id="PRZ07801.1"/>
    </source>
</evidence>
<protein>
    <recommendedName>
        <fullName evidence="4">Tryptophan-associated transmembrane protein</fullName>
    </recommendedName>
</protein>
<dbReference type="RefSeq" id="WP_106266891.1">
    <property type="nucleotide sequence ID" value="NZ_PVTX01000004.1"/>
</dbReference>
<feature type="transmembrane region" description="Helical" evidence="1">
    <location>
        <begin position="12"/>
        <end position="35"/>
    </location>
</feature>
<evidence type="ECO:0000256" key="1">
    <source>
        <dbReference type="SAM" id="Phobius"/>
    </source>
</evidence>
<proteinExistence type="predicted"/>
<keyword evidence="1" id="KW-0812">Transmembrane</keyword>
<dbReference type="EMBL" id="PVTX01000004">
    <property type="protein sequence ID" value="PRZ07801.1"/>
    <property type="molecule type" value="Genomic_DNA"/>
</dbReference>
<dbReference type="Proteomes" id="UP000239895">
    <property type="component" value="Unassembled WGS sequence"/>
</dbReference>
<reference evidence="2 3" key="1">
    <citation type="submission" date="2018-03" db="EMBL/GenBank/DDBJ databases">
        <title>Comparative analysis of microorganisms from saline springs in Andes Mountain Range, Colombia.</title>
        <authorList>
            <person name="Rubin E."/>
        </authorList>
    </citation>
    <scope>NUCLEOTIDE SEQUENCE [LARGE SCALE GENOMIC DNA]</scope>
    <source>
        <strain evidence="2 3">CG 23</strain>
    </source>
</reference>
<evidence type="ECO:0008006" key="4">
    <source>
        <dbReference type="Google" id="ProtNLM"/>
    </source>
</evidence>
<keyword evidence="1" id="KW-0472">Membrane</keyword>